<dbReference type="PANTHER" id="PTHR22946:SF9">
    <property type="entry name" value="POLYKETIDE TRANSFERASE AF380"/>
    <property type="match status" value="1"/>
</dbReference>
<dbReference type="AlphaFoldDB" id="A0A917LHP2"/>
<evidence type="ECO:0000259" key="4">
    <source>
        <dbReference type="SMART" id="SM00939"/>
    </source>
</evidence>
<dbReference type="Pfam" id="PF08530">
    <property type="entry name" value="PepX_C"/>
    <property type="match status" value="1"/>
</dbReference>
<keyword evidence="3" id="KW-0732">Signal</keyword>
<evidence type="ECO:0000313" key="6">
    <source>
        <dbReference type="Proteomes" id="UP000654257"/>
    </source>
</evidence>
<proteinExistence type="inferred from homology"/>
<reference evidence="5" key="2">
    <citation type="submission" date="2020-09" db="EMBL/GenBank/DDBJ databases">
        <authorList>
            <person name="Sun Q."/>
            <person name="Sedlacek I."/>
        </authorList>
    </citation>
    <scope>NUCLEOTIDE SEQUENCE</scope>
    <source>
        <strain evidence="5">CCM 7905</strain>
    </source>
</reference>
<dbReference type="RefSeq" id="WP_188546930.1">
    <property type="nucleotide sequence ID" value="NZ_BMCU01000005.1"/>
</dbReference>
<dbReference type="Gene3D" id="3.40.50.1820">
    <property type="entry name" value="alpha/beta hydrolase"/>
    <property type="match status" value="2"/>
</dbReference>
<name>A0A917LHP2_9NOCA</name>
<dbReference type="InterPro" id="IPR013736">
    <property type="entry name" value="Xaa-Pro_dipept_C"/>
</dbReference>
<keyword evidence="6" id="KW-1185">Reference proteome</keyword>
<dbReference type="Gene3D" id="2.60.120.260">
    <property type="entry name" value="Galactose-binding domain-like"/>
    <property type="match status" value="1"/>
</dbReference>
<protein>
    <recommendedName>
        <fullName evidence="4">Xaa-Pro dipeptidyl-peptidase C-terminal domain-containing protein</fullName>
    </recommendedName>
</protein>
<dbReference type="SUPFAM" id="SSF53474">
    <property type="entry name" value="alpha/beta-Hydrolases"/>
    <property type="match status" value="1"/>
</dbReference>
<evidence type="ECO:0000256" key="2">
    <source>
        <dbReference type="ARBA" id="ARBA00022801"/>
    </source>
</evidence>
<evidence type="ECO:0000256" key="3">
    <source>
        <dbReference type="SAM" id="SignalP"/>
    </source>
</evidence>
<reference evidence="5" key="1">
    <citation type="journal article" date="2014" name="Int. J. Syst. Evol. Microbiol.">
        <title>Complete genome sequence of Corynebacterium casei LMG S-19264T (=DSM 44701T), isolated from a smear-ripened cheese.</title>
        <authorList>
            <consortium name="US DOE Joint Genome Institute (JGI-PGF)"/>
            <person name="Walter F."/>
            <person name="Albersmeier A."/>
            <person name="Kalinowski J."/>
            <person name="Ruckert C."/>
        </authorList>
    </citation>
    <scope>NUCLEOTIDE SEQUENCE</scope>
    <source>
        <strain evidence="5">CCM 7905</strain>
    </source>
</reference>
<gene>
    <name evidence="5" type="ORF">GCM10007304_42810</name>
</gene>
<dbReference type="Proteomes" id="UP000654257">
    <property type="component" value="Unassembled WGS sequence"/>
</dbReference>
<dbReference type="GO" id="GO:0052689">
    <property type="term" value="F:carboxylic ester hydrolase activity"/>
    <property type="evidence" value="ECO:0007669"/>
    <property type="project" value="UniProtKB-ARBA"/>
</dbReference>
<feature type="domain" description="Xaa-Pro dipeptidyl-peptidase C-terminal" evidence="4">
    <location>
        <begin position="364"/>
        <end position="578"/>
    </location>
</feature>
<dbReference type="GO" id="GO:0008239">
    <property type="term" value="F:dipeptidyl-peptidase activity"/>
    <property type="evidence" value="ECO:0007669"/>
    <property type="project" value="InterPro"/>
</dbReference>
<dbReference type="InterPro" id="IPR050261">
    <property type="entry name" value="FrsA_esterase"/>
</dbReference>
<dbReference type="Pfam" id="PF02129">
    <property type="entry name" value="Peptidase_S15"/>
    <property type="match status" value="1"/>
</dbReference>
<evidence type="ECO:0000313" key="5">
    <source>
        <dbReference type="EMBL" id="GGG24405.1"/>
    </source>
</evidence>
<dbReference type="SMART" id="SM00939">
    <property type="entry name" value="PepX_C"/>
    <property type="match status" value="1"/>
</dbReference>
<dbReference type="PANTHER" id="PTHR22946">
    <property type="entry name" value="DIENELACTONE HYDROLASE DOMAIN-CONTAINING PROTEIN-RELATED"/>
    <property type="match status" value="1"/>
</dbReference>
<evidence type="ECO:0000256" key="1">
    <source>
        <dbReference type="ARBA" id="ARBA00008645"/>
    </source>
</evidence>
<dbReference type="InterPro" id="IPR000383">
    <property type="entry name" value="Xaa-Pro-like_dom"/>
</dbReference>
<dbReference type="InterPro" id="IPR008979">
    <property type="entry name" value="Galactose-bd-like_sf"/>
</dbReference>
<dbReference type="EMBL" id="BMCU01000005">
    <property type="protein sequence ID" value="GGG24405.1"/>
    <property type="molecule type" value="Genomic_DNA"/>
</dbReference>
<feature type="signal peptide" evidence="3">
    <location>
        <begin position="1"/>
        <end position="24"/>
    </location>
</feature>
<comment type="caution">
    <text evidence="5">The sequence shown here is derived from an EMBL/GenBank/DDBJ whole genome shotgun (WGS) entry which is preliminary data.</text>
</comment>
<dbReference type="SUPFAM" id="SSF49785">
    <property type="entry name" value="Galactose-binding domain-like"/>
    <property type="match status" value="1"/>
</dbReference>
<accession>A0A917LHP2</accession>
<organism evidence="5 6">
    <name type="scientific">Rhodococcoides trifolii</name>
    <dbReference type="NCBI Taxonomy" id="908250"/>
    <lineage>
        <taxon>Bacteria</taxon>
        <taxon>Bacillati</taxon>
        <taxon>Actinomycetota</taxon>
        <taxon>Actinomycetes</taxon>
        <taxon>Mycobacteriales</taxon>
        <taxon>Nocardiaceae</taxon>
        <taxon>Rhodococcoides</taxon>
    </lineage>
</organism>
<comment type="similarity">
    <text evidence="1">Belongs to the AB hydrolase superfamily.</text>
</comment>
<feature type="chain" id="PRO_5036906152" description="Xaa-Pro dipeptidyl-peptidase C-terminal domain-containing protein" evidence="3">
    <location>
        <begin position="25"/>
        <end position="584"/>
    </location>
</feature>
<dbReference type="InterPro" id="IPR029058">
    <property type="entry name" value="AB_hydrolase_fold"/>
</dbReference>
<keyword evidence="2" id="KW-0378">Hydrolase</keyword>
<sequence length="584" mass="59861">MTSSRLLAAAVALVVAWAAAPAHAAEFPDLAPQTLGGYSAYTRYFDVRVGPGHDQQCTVVGDVYVPDGLAPDHRAPAILTSNGFGGSKDDQGGAAARFAAHGYVVLTYSGLGFGGSTCKISFADPDYDGAAGSALIDYLAGDSASAYLDPARTVPAPALDVVRLDSVGDPRVGYLGGSYAGATGLATASVDARLDTVASMITWNDLARSLAPDAGGASPVGAVKSIFGSGFLAAGAVLTGPSGYAADPARADDCPNYPRWVCAAAADFAANRTPDPATLAALRHASPADYLGRVNVPVLLAQGQKDSLFGLSEASATFRALRARGIETSMIWHSWGHDDRKAAPGEFDIKAPDPFTQHEAALVGNWLDRHLKDRAAEPIPAFTYFRDWIPFTGSASPAYAESQSFPVGTPTVLHLDDGMLLQDNDKPGPWTRVLRGAGGPVPTTFGVPSVAGDSPIPRVSLPGGAVRWTGAPLTGPVDVVGSPVLTIGPHTTGRCTVFVTLLDVGPDGIGRTIHGLAAPAVLTGAGTAVSVSLPGIVHRFDTGHRIAVEITASDPSFAGGPGPADVTWAQSDASNELSLPVVPS</sequence>